<dbReference type="PANTHER" id="PTHR48475:SF1">
    <property type="entry name" value="RNASE H TYPE-1 DOMAIN-CONTAINING PROTEIN"/>
    <property type="match status" value="1"/>
</dbReference>
<organism evidence="1 2">
    <name type="scientific">Vitis vinifera</name>
    <name type="common">Grape</name>
    <dbReference type="NCBI Taxonomy" id="29760"/>
    <lineage>
        <taxon>Eukaryota</taxon>
        <taxon>Viridiplantae</taxon>
        <taxon>Streptophyta</taxon>
        <taxon>Embryophyta</taxon>
        <taxon>Tracheophyta</taxon>
        <taxon>Spermatophyta</taxon>
        <taxon>Magnoliopsida</taxon>
        <taxon>eudicotyledons</taxon>
        <taxon>Gunneridae</taxon>
        <taxon>Pentapetalae</taxon>
        <taxon>rosids</taxon>
        <taxon>Vitales</taxon>
        <taxon>Vitaceae</taxon>
        <taxon>Viteae</taxon>
        <taxon>Vitis</taxon>
    </lineage>
</organism>
<dbReference type="PANTHER" id="PTHR48475">
    <property type="entry name" value="RIBONUCLEASE H"/>
    <property type="match status" value="1"/>
</dbReference>
<dbReference type="InterPro" id="IPR012337">
    <property type="entry name" value="RNaseH-like_sf"/>
</dbReference>
<proteinExistence type="predicted"/>
<dbReference type="SUPFAM" id="SSF53098">
    <property type="entry name" value="Ribonuclease H-like"/>
    <property type="match status" value="1"/>
</dbReference>
<accession>A0A438GSN5</accession>
<dbReference type="Proteomes" id="UP000288805">
    <property type="component" value="Unassembled WGS sequence"/>
</dbReference>
<dbReference type="InterPro" id="IPR036397">
    <property type="entry name" value="RNaseH_sf"/>
</dbReference>
<comment type="caution">
    <text evidence="1">The sequence shown here is derived from an EMBL/GenBank/DDBJ whole genome shotgun (WGS) entry which is preliminary data.</text>
</comment>
<evidence type="ECO:0000313" key="2">
    <source>
        <dbReference type="Proteomes" id="UP000288805"/>
    </source>
</evidence>
<dbReference type="GO" id="GO:0003676">
    <property type="term" value="F:nucleic acid binding"/>
    <property type="evidence" value="ECO:0007669"/>
    <property type="project" value="InterPro"/>
</dbReference>
<sequence>MSAKIESGFEGQVTYWEGSIFIDDLASLLKSDSRVVDDDFLDEDISVVTNFSRWHMYFDGVANSFRYGIGVLLISPHGDHIPRLVHLSFSNSYLTTNNIVECEACILGLETTLELGIK</sequence>
<dbReference type="EMBL" id="QGNW01000354">
    <property type="protein sequence ID" value="RVW75214.1"/>
    <property type="molecule type" value="Genomic_DNA"/>
</dbReference>
<evidence type="ECO:0008006" key="3">
    <source>
        <dbReference type="Google" id="ProtNLM"/>
    </source>
</evidence>
<dbReference type="Gene3D" id="3.30.420.10">
    <property type="entry name" value="Ribonuclease H-like superfamily/Ribonuclease H"/>
    <property type="match status" value="1"/>
</dbReference>
<name>A0A438GSN5_VITVI</name>
<gene>
    <name evidence="1" type="ORF">CK203_061747</name>
</gene>
<protein>
    <recommendedName>
        <fullName evidence="3">RNase H type-1 domain-containing protein</fullName>
    </recommendedName>
</protein>
<evidence type="ECO:0000313" key="1">
    <source>
        <dbReference type="EMBL" id="RVW75214.1"/>
    </source>
</evidence>
<dbReference type="AlphaFoldDB" id="A0A438GSN5"/>
<reference evidence="1 2" key="1">
    <citation type="journal article" date="2018" name="PLoS Genet.">
        <title>Population sequencing reveals clonal diversity and ancestral inbreeding in the grapevine cultivar Chardonnay.</title>
        <authorList>
            <person name="Roach M.J."/>
            <person name="Johnson D.L."/>
            <person name="Bohlmann J."/>
            <person name="van Vuuren H.J."/>
            <person name="Jones S.J."/>
            <person name="Pretorius I.S."/>
            <person name="Schmidt S.A."/>
            <person name="Borneman A.R."/>
        </authorList>
    </citation>
    <scope>NUCLEOTIDE SEQUENCE [LARGE SCALE GENOMIC DNA]</scope>
    <source>
        <strain evidence="2">cv. Chardonnay</strain>
        <tissue evidence="1">Leaf</tissue>
    </source>
</reference>